<keyword evidence="4" id="KW-0862">Zinc</keyword>
<dbReference type="Pfam" id="PF00753">
    <property type="entry name" value="Lactamase_B"/>
    <property type="match status" value="1"/>
</dbReference>
<dbReference type="PANTHER" id="PTHR42978:SF6">
    <property type="entry name" value="QUORUM-QUENCHING LACTONASE YTNP-RELATED"/>
    <property type="match status" value="1"/>
</dbReference>
<dbReference type="PANTHER" id="PTHR42978">
    <property type="entry name" value="QUORUM-QUENCHING LACTONASE YTNP-RELATED-RELATED"/>
    <property type="match status" value="1"/>
</dbReference>
<evidence type="ECO:0000256" key="4">
    <source>
        <dbReference type="ARBA" id="ARBA00022833"/>
    </source>
</evidence>
<evidence type="ECO:0000256" key="1">
    <source>
        <dbReference type="ARBA" id="ARBA00007749"/>
    </source>
</evidence>
<dbReference type="InterPro" id="IPR036866">
    <property type="entry name" value="RibonucZ/Hydroxyglut_hydro"/>
</dbReference>
<comment type="similarity">
    <text evidence="1">Belongs to the metallo-beta-lactamase superfamily.</text>
</comment>
<comment type="caution">
    <text evidence="6">The sequence shown here is derived from an EMBL/GenBank/DDBJ whole genome shotgun (WGS) entry which is preliminary data.</text>
</comment>
<proteinExistence type="inferred from homology"/>
<evidence type="ECO:0000259" key="5">
    <source>
        <dbReference type="SMART" id="SM00849"/>
    </source>
</evidence>
<sequence length="238" mass="25875">MRLGQTTISFVPDRTISGQPGDFFPDSDWTAHTHLLNDAGEAVANVGSFLIHSSAGVILVDLGLGPGGALLDNLAAEGVTPADVDLVILTHLHRDHVGWAGAFPRARYLVDRTEWEYWSAHPGGVGPDPDRVLPALAQRLGHLDELPAGVRAVPTPGHTPGHTCLLITDPATEERVLILGDLLHTRAQFTEPHWRFRSDVDPDRARHQRADVLAHYRDGRTILAGGHFHGTPFGEEPR</sequence>
<name>A0A7W7M7J0_9ACTN</name>
<dbReference type="RefSeq" id="WP_185040373.1">
    <property type="nucleotide sequence ID" value="NZ_BAABFG010000005.1"/>
</dbReference>
<dbReference type="InterPro" id="IPR001279">
    <property type="entry name" value="Metallo-B-lactamas"/>
</dbReference>
<dbReference type="GO" id="GO:0016787">
    <property type="term" value="F:hydrolase activity"/>
    <property type="evidence" value="ECO:0007669"/>
    <property type="project" value="UniProtKB-KW"/>
</dbReference>
<keyword evidence="2" id="KW-0479">Metal-binding</keyword>
<gene>
    <name evidence="6" type="ORF">BJY16_003353</name>
</gene>
<dbReference type="Proteomes" id="UP000546162">
    <property type="component" value="Unassembled WGS sequence"/>
</dbReference>
<keyword evidence="7" id="KW-1185">Reference proteome</keyword>
<reference evidence="6 7" key="1">
    <citation type="submission" date="2020-08" db="EMBL/GenBank/DDBJ databases">
        <title>Sequencing the genomes of 1000 actinobacteria strains.</title>
        <authorList>
            <person name="Klenk H.-P."/>
        </authorList>
    </citation>
    <scope>NUCLEOTIDE SEQUENCE [LARGE SCALE GENOMIC DNA]</scope>
    <source>
        <strain evidence="6 7">DSM 45809</strain>
    </source>
</reference>
<evidence type="ECO:0000256" key="3">
    <source>
        <dbReference type="ARBA" id="ARBA00022801"/>
    </source>
</evidence>
<dbReference type="EMBL" id="JACHNB010000001">
    <property type="protein sequence ID" value="MBB4739894.1"/>
    <property type="molecule type" value="Genomic_DNA"/>
</dbReference>
<keyword evidence="3 6" id="KW-0378">Hydrolase</keyword>
<evidence type="ECO:0000313" key="6">
    <source>
        <dbReference type="EMBL" id="MBB4739894.1"/>
    </source>
</evidence>
<protein>
    <submittedName>
        <fullName evidence="6">Glyoxylase-like metal-dependent hydrolase (Beta-lactamase superfamily II)</fullName>
    </submittedName>
</protein>
<accession>A0A7W7M7J0</accession>
<organism evidence="6 7">
    <name type="scientific">Actinoplanes octamycinicus</name>
    <dbReference type="NCBI Taxonomy" id="135948"/>
    <lineage>
        <taxon>Bacteria</taxon>
        <taxon>Bacillati</taxon>
        <taxon>Actinomycetota</taxon>
        <taxon>Actinomycetes</taxon>
        <taxon>Micromonosporales</taxon>
        <taxon>Micromonosporaceae</taxon>
        <taxon>Actinoplanes</taxon>
    </lineage>
</organism>
<dbReference type="GO" id="GO:0046872">
    <property type="term" value="F:metal ion binding"/>
    <property type="evidence" value="ECO:0007669"/>
    <property type="project" value="UniProtKB-KW"/>
</dbReference>
<dbReference type="InterPro" id="IPR051013">
    <property type="entry name" value="MBL_superfamily_lactonases"/>
</dbReference>
<evidence type="ECO:0000256" key="2">
    <source>
        <dbReference type="ARBA" id="ARBA00022723"/>
    </source>
</evidence>
<dbReference type="AlphaFoldDB" id="A0A7W7M7J0"/>
<dbReference type="SMART" id="SM00849">
    <property type="entry name" value="Lactamase_B"/>
    <property type="match status" value="1"/>
</dbReference>
<feature type="domain" description="Metallo-beta-lactamase" evidence="5">
    <location>
        <begin position="45"/>
        <end position="227"/>
    </location>
</feature>
<evidence type="ECO:0000313" key="7">
    <source>
        <dbReference type="Proteomes" id="UP000546162"/>
    </source>
</evidence>
<dbReference type="SUPFAM" id="SSF56281">
    <property type="entry name" value="Metallo-hydrolase/oxidoreductase"/>
    <property type="match status" value="1"/>
</dbReference>
<dbReference type="Gene3D" id="3.60.15.10">
    <property type="entry name" value="Ribonuclease Z/Hydroxyacylglutathione hydrolase-like"/>
    <property type="match status" value="1"/>
</dbReference>